<organism evidence="2 3">
    <name type="scientific">Nocardia macrotermitis</name>
    <dbReference type="NCBI Taxonomy" id="2585198"/>
    <lineage>
        <taxon>Bacteria</taxon>
        <taxon>Bacillati</taxon>
        <taxon>Actinomycetota</taxon>
        <taxon>Actinomycetes</taxon>
        <taxon>Mycobacteriales</taxon>
        <taxon>Nocardiaceae</taxon>
        <taxon>Nocardia</taxon>
    </lineage>
</organism>
<dbReference type="RefSeq" id="WP_153410603.1">
    <property type="nucleotide sequence ID" value="NZ_WEGK01000005.1"/>
</dbReference>
<protein>
    <submittedName>
        <fullName evidence="2">Uncharacterized protein</fullName>
    </submittedName>
</protein>
<evidence type="ECO:0000313" key="3">
    <source>
        <dbReference type="Proteomes" id="UP000438448"/>
    </source>
</evidence>
<sequence>MPLLTVRLPEGASLDDALRELHLTRADADIGYGLICLDPDDGLYALRVTDVAAQRLNESDSETTVYADPRIEPAGPDSPA</sequence>
<accession>A0A7K0D2A3</accession>
<evidence type="ECO:0000313" key="2">
    <source>
        <dbReference type="EMBL" id="MQY19850.1"/>
    </source>
</evidence>
<dbReference type="Proteomes" id="UP000438448">
    <property type="component" value="Unassembled WGS sequence"/>
</dbReference>
<dbReference type="OrthoDB" id="583435at2"/>
<feature type="region of interest" description="Disordered" evidence="1">
    <location>
        <begin position="58"/>
        <end position="80"/>
    </location>
</feature>
<evidence type="ECO:0000256" key="1">
    <source>
        <dbReference type="SAM" id="MobiDB-lite"/>
    </source>
</evidence>
<keyword evidence="3" id="KW-1185">Reference proteome</keyword>
<dbReference type="EMBL" id="WEGK01000005">
    <property type="protein sequence ID" value="MQY19850.1"/>
    <property type="molecule type" value="Genomic_DNA"/>
</dbReference>
<dbReference type="AlphaFoldDB" id="A0A7K0D2A3"/>
<reference evidence="2 3" key="1">
    <citation type="submission" date="2019-10" db="EMBL/GenBank/DDBJ databases">
        <title>Nocardia macrotermitis sp. nov. and Nocardia aurantia sp. nov., isolated from the gut of fungus growing-termite Macrotermes natalensis.</title>
        <authorList>
            <person name="Benndorf R."/>
            <person name="Schwitalla J."/>
            <person name="Martin K."/>
            <person name="De Beer W."/>
            <person name="Kaster A.-K."/>
            <person name="Vollmers J."/>
            <person name="Poulsen M."/>
            <person name="Beemelmanns C."/>
        </authorList>
    </citation>
    <scope>NUCLEOTIDE SEQUENCE [LARGE SCALE GENOMIC DNA]</scope>
    <source>
        <strain evidence="2 3">RB20</strain>
    </source>
</reference>
<comment type="caution">
    <text evidence="2">The sequence shown here is derived from an EMBL/GenBank/DDBJ whole genome shotgun (WGS) entry which is preliminary data.</text>
</comment>
<proteinExistence type="predicted"/>
<gene>
    <name evidence="2" type="ORF">NRB20_29450</name>
</gene>
<name>A0A7K0D2A3_9NOCA</name>